<comment type="caution">
    <text evidence="2">The sequence shown here is derived from an EMBL/GenBank/DDBJ whole genome shotgun (WGS) entry which is preliminary data.</text>
</comment>
<keyword evidence="2" id="KW-0378">Hydrolase</keyword>
<dbReference type="EMBL" id="JBHSXN010000001">
    <property type="protein sequence ID" value="MFC6952019.1"/>
    <property type="molecule type" value="Genomic_DNA"/>
</dbReference>
<keyword evidence="1" id="KW-1133">Transmembrane helix</keyword>
<keyword evidence="3" id="KW-1185">Reference proteome</keyword>
<gene>
    <name evidence="2" type="ORF">ACFQGB_04005</name>
</gene>
<dbReference type="Proteomes" id="UP001596395">
    <property type="component" value="Unassembled WGS sequence"/>
</dbReference>
<accession>A0ABD5V8Z4</accession>
<feature type="transmembrane region" description="Helical" evidence="1">
    <location>
        <begin position="216"/>
        <end position="237"/>
    </location>
</feature>
<keyword evidence="1" id="KW-0472">Membrane</keyword>
<feature type="transmembrane region" description="Helical" evidence="1">
    <location>
        <begin position="143"/>
        <end position="160"/>
    </location>
</feature>
<dbReference type="GO" id="GO:0016787">
    <property type="term" value="F:hydrolase activity"/>
    <property type="evidence" value="ECO:0007669"/>
    <property type="project" value="UniProtKB-KW"/>
</dbReference>
<protein>
    <submittedName>
        <fullName evidence="2">Metal-dependent hydrolase</fullName>
    </submittedName>
</protein>
<evidence type="ECO:0000313" key="2">
    <source>
        <dbReference type="EMBL" id="MFC6952019.1"/>
    </source>
</evidence>
<feature type="transmembrane region" description="Helical" evidence="1">
    <location>
        <begin position="249"/>
        <end position="266"/>
    </location>
</feature>
<proteinExistence type="predicted"/>
<feature type="transmembrane region" description="Helical" evidence="1">
    <location>
        <begin position="172"/>
        <end position="190"/>
    </location>
</feature>
<dbReference type="InterPro" id="IPR007404">
    <property type="entry name" value="YdjM-like"/>
</dbReference>
<organism evidence="2 3">
    <name type="scientific">Halorubellus litoreus</name>
    <dbReference type="NCBI Taxonomy" id="755308"/>
    <lineage>
        <taxon>Archaea</taxon>
        <taxon>Methanobacteriati</taxon>
        <taxon>Methanobacteriota</taxon>
        <taxon>Stenosarchaea group</taxon>
        <taxon>Halobacteria</taxon>
        <taxon>Halobacteriales</taxon>
        <taxon>Halorubellaceae</taxon>
        <taxon>Halorubellus</taxon>
    </lineage>
</organism>
<dbReference type="AlphaFoldDB" id="A0ABD5V8Z4"/>
<evidence type="ECO:0000256" key="1">
    <source>
        <dbReference type="SAM" id="Phobius"/>
    </source>
</evidence>
<feature type="transmembrane region" description="Helical" evidence="1">
    <location>
        <begin position="272"/>
        <end position="292"/>
    </location>
</feature>
<dbReference type="Pfam" id="PF04307">
    <property type="entry name" value="YdjM"/>
    <property type="match status" value="1"/>
</dbReference>
<dbReference type="RefSeq" id="WP_336349017.1">
    <property type="nucleotide sequence ID" value="NZ_JAZAQL010000001.1"/>
</dbReference>
<feature type="transmembrane region" description="Helical" evidence="1">
    <location>
        <begin position="118"/>
        <end position="137"/>
    </location>
</feature>
<feature type="transmembrane region" description="Helical" evidence="1">
    <location>
        <begin position="92"/>
        <end position="111"/>
    </location>
</feature>
<reference evidence="2 3" key="1">
    <citation type="journal article" date="2019" name="Int. J. Syst. Evol. Microbiol.">
        <title>The Global Catalogue of Microorganisms (GCM) 10K type strain sequencing project: providing services to taxonomists for standard genome sequencing and annotation.</title>
        <authorList>
            <consortium name="The Broad Institute Genomics Platform"/>
            <consortium name="The Broad Institute Genome Sequencing Center for Infectious Disease"/>
            <person name="Wu L."/>
            <person name="Ma J."/>
        </authorList>
    </citation>
    <scope>NUCLEOTIDE SEQUENCE [LARGE SCALE GENOMIC DNA]</scope>
    <source>
        <strain evidence="2 3">GX26</strain>
    </source>
</reference>
<sequence>MFVGHSLVAFAVVAAVASRAFDVDGRRALVLGAIAGAFAAVPDADMAYAATGVLDVALAATVGAGGAVGGSEGVFAVTGAFWAASTIVHRSMTHSLVVAPVAAVGFALLVHRGQRVRLAVAVGAGVLAALAALAVVVHGALGLFVFAAFVAAGVGVAAVVRYGTTLDARGTFVLALVGLASHPFGDVFTGEPPALLWPLDARALDARVALSTDPTLHLLGAFALELAVIALALVVYADLAERSVRPSPRALLGVAGGLAALALPAPTLDVSYHFVFSVLAVGVVAASPGLAATARRLVARGRAALAAAAPRPVFADGGHTVAAPADHDRALRALATAVATVALALGAYAVGYLVVA</sequence>
<name>A0ABD5V8Z4_9EURY</name>
<keyword evidence="1" id="KW-0812">Transmembrane</keyword>
<evidence type="ECO:0000313" key="3">
    <source>
        <dbReference type="Proteomes" id="UP001596395"/>
    </source>
</evidence>
<feature type="transmembrane region" description="Helical" evidence="1">
    <location>
        <begin position="333"/>
        <end position="355"/>
    </location>
</feature>